<evidence type="ECO:0000256" key="3">
    <source>
        <dbReference type="ARBA" id="ARBA00022475"/>
    </source>
</evidence>
<evidence type="ECO:0000256" key="12">
    <source>
        <dbReference type="ARBA" id="ARBA00023012"/>
    </source>
</evidence>
<comment type="function">
    <text evidence="14">Member of a two-component regulatory system.</text>
</comment>
<evidence type="ECO:0000256" key="9">
    <source>
        <dbReference type="ARBA" id="ARBA00022777"/>
    </source>
</evidence>
<keyword evidence="7 14" id="KW-0812">Transmembrane</keyword>
<dbReference type="Pfam" id="PF00512">
    <property type="entry name" value="HisKA"/>
    <property type="match status" value="1"/>
</dbReference>
<dbReference type="InterPro" id="IPR006290">
    <property type="entry name" value="CztS_silS_copS"/>
</dbReference>
<dbReference type="CDD" id="cd00082">
    <property type="entry name" value="HisKA"/>
    <property type="match status" value="1"/>
</dbReference>
<evidence type="ECO:0000256" key="10">
    <source>
        <dbReference type="ARBA" id="ARBA00022840"/>
    </source>
</evidence>
<keyword evidence="10 14" id="KW-0067">ATP-binding</keyword>
<dbReference type="CDD" id="cd06225">
    <property type="entry name" value="HAMP"/>
    <property type="match status" value="1"/>
</dbReference>
<comment type="catalytic activity">
    <reaction evidence="1 14">
        <text>ATP + protein L-histidine = ADP + protein N-phospho-L-histidine.</text>
        <dbReference type="EC" id="2.7.13.3"/>
    </reaction>
</comment>
<keyword evidence="3 14" id="KW-1003">Cell membrane</keyword>
<proteinExistence type="predicted"/>
<feature type="domain" description="HAMP" evidence="16">
    <location>
        <begin position="177"/>
        <end position="230"/>
    </location>
</feature>
<keyword evidence="18" id="KW-1185">Reference proteome</keyword>
<accession>A0A510XB14</accession>
<dbReference type="SUPFAM" id="SSF55874">
    <property type="entry name" value="ATPase domain of HSP90 chaperone/DNA topoisomerase II/histidine kinase"/>
    <property type="match status" value="1"/>
</dbReference>
<comment type="caution">
    <text evidence="17">The sequence shown here is derived from an EMBL/GenBank/DDBJ whole genome shotgun (WGS) entry which is preliminary data.</text>
</comment>
<name>A0A510XB14_9GAMM</name>
<keyword evidence="12 14" id="KW-0902">Two-component regulatory system</keyword>
<evidence type="ECO:0000313" key="17">
    <source>
        <dbReference type="EMBL" id="GEK48543.1"/>
    </source>
</evidence>
<keyword evidence="6 14" id="KW-0808">Transferase</keyword>
<evidence type="ECO:0000256" key="14">
    <source>
        <dbReference type="RuleBase" id="RU364088"/>
    </source>
</evidence>
<organism evidence="17 18">
    <name type="scientific">Bisbaumannia pacifica</name>
    <dbReference type="NCBI Taxonomy" id="77098"/>
    <lineage>
        <taxon>Bacteria</taxon>
        <taxon>Pseudomonadati</taxon>
        <taxon>Pseudomonadota</taxon>
        <taxon>Gammaproteobacteria</taxon>
        <taxon>Oceanospirillales</taxon>
        <taxon>Halomonadaceae</taxon>
        <taxon>Bisbaumannia</taxon>
    </lineage>
</organism>
<protein>
    <recommendedName>
        <fullName evidence="14">Sensor protein</fullName>
        <ecNumber evidence="14">2.7.13.3</ecNumber>
    </recommendedName>
</protein>
<feature type="transmembrane region" description="Helical" evidence="14">
    <location>
        <begin position="157"/>
        <end position="176"/>
    </location>
</feature>
<dbReference type="GO" id="GO:0005886">
    <property type="term" value="C:plasma membrane"/>
    <property type="evidence" value="ECO:0007669"/>
    <property type="project" value="UniProtKB-SubCell"/>
</dbReference>
<keyword evidence="4 14" id="KW-0997">Cell inner membrane</keyword>
<dbReference type="Gene3D" id="1.10.287.130">
    <property type="match status" value="1"/>
</dbReference>
<evidence type="ECO:0000313" key="18">
    <source>
        <dbReference type="Proteomes" id="UP000321275"/>
    </source>
</evidence>
<dbReference type="InterPro" id="IPR036890">
    <property type="entry name" value="HATPase_C_sf"/>
</dbReference>
<evidence type="ECO:0000259" key="15">
    <source>
        <dbReference type="PROSITE" id="PS50109"/>
    </source>
</evidence>
<dbReference type="PANTHER" id="PTHR45436">
    <property type="entry name" value="SENSOR HISTIDINE KINASE YKOH"/>
    <property type="match status" value="1"/>
</dbReference>
<dbReference type="SMART" id="SM00304">
    <property type="entry name" value="HAMP"/>
    <property type="match status" value="1"/>
</dbReference>
<reference evidence="17 18" key="1">
    <citation type="submission" date="2019-07" db="EMBL/GenBank/DDBJ databases">
        <title>Whole genome shotgun sequence of Halomonas pacifica NBRC 102220.</title>
        <authorList>
            <person name="Hosoyama A."/>
            <person name="Uohara A."/>
            <person name="Ohji S."/>
            <person name="Ichikawa N."/>
        </authorList>
    </citation>
    <scope>NUCLEOTIDE SEQUENCE [LARGE SCALE GENOMIC DNA]</scope>
    <source>
        <strain evidence="17 18">NBRC 102220</strain>
    </source>
</reference>
<evidence type="ECO:0000259" key="16">
    <source>
        <dbReference type="PROSITE" id="PS50885"/>
    </source>
</evidence>
<evidence type="ECO:0000256" key="8">
    <source>
        <dbReference type="ARBA" id="ARBA00022741"/>
    </source>
</evidence>
<dbReference type="EC" id="2.7.13.3" evidence="14"/>
<evidence type="ECO:0000256" key="2">
    <source>
        <dbReference type="ARBA" id="ARBA00004533"/>
    </source>
</evidence>
<sequence>MRRPLSLSLRLALLFALVTLGLLGGLGAYLHHALGQQLAWRDDQLLLGRLERMEALLDDGESIAALRRRPLLYANMLGNRDSLLWILDPQGRPLIEINPPGLAVPELPAAPEGRLMAHAGARLAWRSLNHEGRRLTLVAGKRLEERERMLAAYRLRLWLAMGAGTLLASLLGWWVARRGLRPVRRLAARAQSIDARHLHRRLAVHGEVSELRELSRALNQMLSRLEEGFAQLSRFSGDLAHEMRTPLGNLLGATQQTLQREREPAEYRRLLGSHVEEYERLSRMVDTVLLLARTEQPAGALAREPIDLASLVGQLCDYFEGMADDDGRALINRASGSVMGNLDLLRRALANLIANALQHGWSGTPVIIQSRQTPQGMLLEVTNRGQGIPGVEQERVFERFYRCDAARSRGGATGGLGLAIVRSIARWHGGEASVCCESELTTFRLTLPA</sequence>
<dbReference type="PRINTS" id="PR00344">
    <property type="entry name" value="BCTRLSENSOR"/>
</dbReference>
<dbReference type="PANTHER" id="PTHR45436:SF3">
    <property type="entry name" value="SENSOR HISTIDINE KINASE HPRS"/>
    <property type="match status" value="1"/>
</dbReference>
<dbReference type="SMART" id="SM00388">
    <property type="entry name" value="HisKA"/>
    <property type="match status" value="1"/>
</dbReference>
<dbReference type="RefSeq" id="WP_222594003.1">
    <property type="nucleotide sequence ID" value="NZ_BJUK01000039.1"/>
</dbReference>
<dbReference type="Pfam" id="PF00672">
    <property type="entry name" value="HAMP"/>
    <property type="match status" value="1"/>
</dbReference>
<dbReference type="PROSITE" id="PS50109">
    <property type="entry name" value="HIS_KIN"/>
    <property type="match status" value="1"/>
</dbReference>
<gene>
    <name evidence="17" type="ORF">HPA02_28260</name>
</gene>
<dbReference type="InterPro" id="IPR004358">
    <property type="entry name" value="Sig_transdc_His_kin-like_C"/>
</dbReference>
<keyword evidence="11 14" id="KW-1133">Transmembrane helix</keyword>
<feature type="domain" description="Histidine kinase" evidence="15">
    <location>
        <begin position="238"/>
        <end position="449"/>
    </location>
</feature>
<evidence type="ECO:0000256" key="5">
    <source>
        <dbReference type="ARBA" id="ARBA00022553"/>
    </source>
</evidence>
<keyword evidence="8 14" id="KW-0547">Nucleotide-binding</keyword>
<dbReference type="InterPro" id="IPR050428">
    <property type="entry name" value="TCS_sensor_his_kinase"/>
</dbReference>
<dbReference type="SUPFAM" id="SSF158472">
    <property type="entry name" value="HAMP domain-like"/>
    <property type="match status" value="1"/>
</dbReference>
<evidence type="ECO:0000256" key="7">
    <source>
        <dbReference type="ARBA" id="ARBA00022692"/>
    </source>
</evidence>
<dbReference type="InterPro" id="IPR005467">
    <property type="entry name" value="His_kinase_dom"/>
</dbReference>
<dbReference type="Proteomes" id="UP000321275">
    <property type="component" value="Unassembled WGS sequence"/>
</dbReference>
<evidence type="ECO:0000256" key="6">
    <source>
        <dbReference type="ARBA" id="ARBA00022679"/>
    </source>
</evidence>
<dbReference type="Gene3D" id="6.10.340.10">
    <property type="match status" value="1"/>
</dbReference>
<keyword evidence="9 14" id="KW-0418">Kinase</keyword>
<keyword evidence="13 14" id="KW-0472">Membrane</keyword>
<dbReference type="GO" id="GO:0005524">
    <property type="term" value="F:ATP binding"/>
    <property type="evidence" value="ECO:0007669"/>
    <property type="project" value="UniProtKB-KW"/>
</dbReference>
<evidence type="ECO:0000256" key="1">
    <source>
        <dbReference type="ARBA" id="ARBA00000085"/>
    </source>
</evidence>
<dbReference type="GO" id="GO:0000155">
    <property type="term" value="F:phosphorelay sensor kinase activity"/>
    <property type="evidence" value="ECO:0007669"/>
    <property type="project" value="InterPro"/>
</dbReference>
<dbReference type="InterPro" id="IPR003660">
    <property type="entry name" value="HAMP_dom"/>
</dbReference>
<dbReference type="NCBIfam" id="TIGR01386">
    <property type="entry name" value="cztS_silS_copS"/>
    <property type="match status" value="1"/>
</dbReference>
<dbReference type="SMART" id="SM00387">
    <property type="entry name" value="HATPase_c"/>
    <property type="match status" value="1"/>
</dbReference>
<evidence type="ECO:0000256" key="4">
    <source>
        <dbReference type="ARBA" id="ARBA00022519"/>
    </source>
</evidence>
<dbReference type="AlphaFoldDB" id="A0A510XB14"/>
<dbReference type="PROSITE" id="PS50885">
    <property type="entry name" value="HAMP"/>
    <property type="match status" value="1"/>
</dbReference>
<evidence type="ECO:0000256" key="13">
    <source>
        <dbReference type="ARBA" id="ARBA00023136"/>
    </source>
</evidence>
<dbReference type="InterPro" id="IPR003594">
    <property type="entry name" value="HATPase_dom"/>
</dbReference>
<dbReference type="EMBL" id="BJUK01000039">
    <property type="protein sequence ID" value="GEK48543.1"/>
    <property type="molecule type" value="Genomic_DNA"/>
</dbReference>
<evidence type="ECO:0000256" key="11">
    <source>
        <dbReference type="ARBA" id="ARBA00022989"/>
    </source>
</evidence>
<dbReference type="InterPro" id="IPR036097">
    <property type="entry name" value="HisK_dim/P_sf"/>
</dbReference>
<dbReference type="CDD" id="cd00075">
    <property type="entry name" value="HATPase"/>
    <property type="match status" value="1"/>
</dbReference>
<keyword evidence="5" id="KW-0597">Phosphoprotein</keyword>
<dbReference type="InterPro" id="IPR003661">
    <property type="entry name" value="HisK_dim/P_dom"/>
</dbReference>
<comment type="subcellular location">
    <subcellularLocation>
        <location evidence="2 14">Cell inner membrane</location>
    </subcellularLocation>
</comment>
<dbReference type="Pfam" id="PF02518">
    <property type="entry name" value="HATPase_c"/>
    <property type="match status" value="1"/>
</dbReference>
<dbReference type="SUPFAM" id="SSF47384">
    <property type="entry name" value="Homodimeric domain of signal transducing histidine kinase"/>
    <property type="match status" value="1"/>
</dbReference>
<dbReference type="Gene3D" id="3.30.565.10">
    <property type="entry name" value="Histidine kinase-like ATPase, C-terminal domain"/>
    <property type="match status" value="1"/>
</dbReference>